<evidence type="ECO:0000313" key="1">
    <source>
        <dbReference type="EMBL" id="MER6976983.1"/>
    </source>
</evidence>
<dbReference type="EMBL" id="JBEPCU010000083">
    <property type="protein sequence ID" value="MER6976983.1"/>
    <property type="molecule type" value="Genomic_DNA"/>
</dbReference>
<sequence length="133" mass="13563">MAASNGQFAAFSDDKPIILLNSSGNSYICDKNAKCTSEPAKGLEPTRLSYIQPLAPATFLGAGLQDKHAVPGRVIGGVASSCISGTYIGAKAEVCTAKQGGFLTAATVPTETWRLLSASRGADPKSFVAPSAG</sequence>
<dbReference type="RefSeq" id="WP_143668238.1">
    <property type="nucleotide sequence ID" value="NZ_MUBM01000397.1"/>
</dbReference>
<keyword evidence="2" id="KW-1185">Reference proteome</keyword>
<organism evidence="1 2">
    <name type="scientific">Streptomyces carpinensis</name>
    <dbReference type="NCBI Taxonomy" id="66369"/>
    <lineage>
        <taxon>Bacteria</taxon>
        <taxon>Bacillati</taxon>
        <taxon>Actinomycetota</taxon>
        <taxon>Actinomycetes</taxon>
        <taxon>Kitasatosporales</taxon>
        <taxon>Streptomycetaceae</taxon>
        <taxon>Streptomyces</taxon>
    </lineage>
</organism>
<dbReference type="Proteomes" id="UP001458415">
    <property type="component" value="Unassembled WGS sequence"/>
</dbReference>
<proteinExistence type="predicted"/>
<protein>
    <submittedName>
        <fullName evidence="1">Uncharacterized protein</fullName>
    </submittedName>
</protein>
<gene>
    <name evidence="1" type="ORF">ABT317_08090</name>
</gene>
<comment type="caution">
    <text evidence="1">The sequence shown here is derived from an EMBL/GenBank/DDBJ whole genome shotgun (WGS) entry which is preliminary data.</text>
</comment>
<reference evidence="1 2" key="1">
    <citation type="submission" date="2024-06" db="EMBL/GenBank/DDBJ databases">
        <title>The Natural Products Discovery Center: Release of the First 8490 Sequenced Strains for Exploring Actinobacteria Biosynthetic Diversity.</title>
        <authorList>
            <person name="Kalkreuter E."/>
            <person name="Kautsar S.A."/>
            <person name="Yang D."/>
            <person name="Bader C.D."/>
            <person name="Teijaro C.N."/>
            <person name="Fluegel L."/>
            <person name="Davis C.M."/>
            <person name="Simpson J.R."/>
            <person name="Lauterbach L."/>
            <person name="Steele A.D."/>
            <person name="Gui C."/>
            <person name="Meng S."/>
            <person name="Li G."/>
            <person name="Viehrig K."/>
            <person name="Ye F."/>
            <person name="Su P."/>
            <person name="Kiefer A.F."/>
            <person name="Nichols A."/>
            <person name="Cepeda A.J."/>
            <person name="Yan W."/>
            <person name="Fan B."/>
            <person name="Jiang Y."/>
            <person name="Adhikari A."/>
            <person name="Zheng C.-J."/>
            <person name="Schuster L."/>
            <person name="Cowan T.M."/>
            <person name="Smanski M.J."/>
            <person name="Chevrette M.G."/>
            <person name="De Carvalho L.P.S."/>
            <person name="Shen B."/>
        </authorList>
    </citation>
    <scope>NUCLEOTIDE SEQUENCE [LARGE SCALE GENOMIC DNA]</scope>
    <source>
        <strain evidence="1 2">NPDC000634</strain>
    </source>
</reference>
<evidence type="ECO:0000313" key="2">
    <source>
        <dbReference type="Proteomes" id="UP001458415"/>
    </source>
</evidence>
<name>A0ABV1VZS2_9ACTN</name>
<accession>A0ABV1VZS2</accession>